<dbReference type="Gene3D" id="1.10.443.10">
    <property type="entry name" value="Intergrase catalytic core"/>
    <property type="match status" value="1"/>
</dbReference>
<dbReference type="Proteomes" id="UP001174867">
    <property type="component" value="Unassembled WGS sequence"/>
</dbReference>
<dbReference type="EMBL" id="JAUJYW010000002">
    <property type="protein sequence ID" value="MDN8598855.1"/>
    <property type="molecule type" value="Genomic_DNA"/>
</dbReference>
<protein>
    <submittedName>
        <fullName evidence="3">Tyrosine-type recombinase/integrase</fullName>
    </submittedName>
</protein>
<name>A0ABT8PR96_9ENTR</name>
<accession>A0ABT8PR96</accession>
<sequence>MTPAGVTIILSQLADVAWLETFTPHDLRRTFMTRLLEQGADINIVRQLAGHSDISTTAIYDHQEIHGQAQATRSLKY</sequence>
<dbReference type="Pfam" id="PF00589">
    <property type="entry name" value="Phage_integrase"/>
    <property type="match status" value="1"/>
</dbReference>
<dbReference type="RefSeq" id="WP_301697312.1">
    <property type="nucleotide sequence ID" value="NZ_JAUJYW010000002.1"/>
</dbReference>
<dbReference type="InterPro" id="IPR013762">
    <property type="entry name" value="Integrase-like_cat_sf"/>
</dbReference>
<dbReference type="InterPro" id="IPR011010">
    <property type="entry name" value="DNA_brk_join_enz"/>
</dbReference>
<evidence type="ECO:0000313" key="4">
    <source>
        <dbReference type="Proteomes" id="UP001174867"/>
    </source>
</evidence>
<dbReference type="InterPro" id="IPR002104">
    <property type="entry name" value="Integrase_catalytic"/>
</dbReference>
<keyword evidence="1" id="KW-0233">DNA recombination</keyword>
<dbReference type="SUPFAM" id="SSF56349">
    <property type="entry name" value="DNA breaking-rejoining enzymes"/>
    <property type="match status" value="1"/>
</dbReference>
<gene>
    <name evidence="3" type="ORF">Q0A17_05420</name>
</gene>
<organism evidence="3 4">
    <name type="scientific">Citrobacter enshiensis</name>
    <dbReference type="NCBI Taxonomy" id="2971264"/>
    <lineage>
        <taxon>Bacteria</taxon>
        <taxon>Pseudomonadati</taxon>
        <taxon>Pseudomonadota</taxon>
        <taxon>Gammaproteobacteria</taxon>
        <taxon>Enterobacterales</taxon>
        <taxon>Enterobacteriaceae</taxon>
        <taxon>Citrobacter</taxon>
    </lineage>
</organism>
<evidence type="ECO:0000313" key="3">
    <source>
        <dbReference type="EMBL" id="MDN8598855.1"/>
    </source>
</evidence>
<reference evidence="3 4" key="1">
    <citation type="submission" date="2023-07" db="EMBL/GenBank/DDBJ databases">
        <title>Citrobacter selenititolerans sp. nov., isolated from seleniferous soil.</title>
        <authorList>
            <person name="Zhang S."/>
            <person name="Li K."/>
            <person name="Peng J."/>
            <person name="Wang H."/>
            <person name="Sun J."/>
            <person name="Guo Y."/>
        </authorList>
    </citation>
    <scope>NUCLEOTIDE SEQUENCE [LARGE SCALE GENOMIC DNA]</scope>
    <source>
        <strain evidence="3 4">S2-9</strain>
    </source>
</reference>
<feature type="domain" description="Tyr recombinase" evidence="2">
    <location>
        <begin position="1"/>
        <end position="73"/>
    </location>
</feature>
<dbReference type="PROSITE" id="PS51898">
    <property type="entry name" value="TYR_RECOMBINASE"/>
    <property type="match status" value="1"/>
</dbReference>
<proteinExistence type="predicted"/>
<evidence type="ECO:0000256" key="1">
    <source>
        <dbReference type="ARBA" id="ARBA00023172"/>
    </source>
</evidence>
<comment type="caution">
    <text evidence="3">The sequence shown here is derived from an EMBL/GenBank/DDBJ whole genome shotgun (WGS) entry which is preliminary data.</text>
</comment>
<evidence type="ECO:0000259" key="2">
    <source>
        <dbReference type="PROSITE" id="PS51898"/>
    </source>
</evidence>
<keyword evidence="4" id="KW-1185">Reference proteome</keyword>